<accession>A0ABM3K4L0</accession>
<evidence type="ECO:0000313" key="4">
    <source>
        <dbReference type="Proteomes" id="UP001652620"/>
    </source>
</evidence>
<feature type="region of interest" description="Disordered" evidence="1">
    <location>
        <begin position="601"/>
        <end position="623"/>
    </location>
</feature>
<dbReference type="GeneID" id="105234143"/>
<feature type="region of interest" description="Disordered" evidence="1">
    <location>
        <begin position="357"/>
        <end position="399"/>
    </location>
</feature>
<evidence type="ECO:0000256" key="2">
    <source>
        <dbReference type="SAM" id="SignalP"/>
    </source>
</evidence>
<protein>
    <submittedName>
        <fullName evidence="5">Uncharacterized protein LOC105234143 isoform X4</fullName>
    </submittedName>
</protein>
<dbReference type="InterPro" id="IPR026095">
    <property type="entry name" value="Myb/SANT-like_DNA-bd_dom_prot"/>
</dbReference>
<evidence type="ECO:0000259" key="3">
    <source>
        <dbReference type="Pfam" id="PF13837"/>
    </source>
</evidence>
<proteinExistence type="predicted"/>
<name>A0ABM3K4L0_BACDO</name>
<gene>
    <name evidence="5" type="primary">LOC105234143</name>
</gene>
<feature type="domain" description="Myb/SANT-like DNA-binding" evidence="3">
    <location>
        <begin position="496"/>
        <end position="580"/>
    </location>
</feature>
<dbReference type="Pfam" id="PF13837">
    <property type="entry name" value="Myb_DNA-bind_4"/>
    <property type="match status" value="1"/>
</dbReference>
<feature type="compositionally biased region" description="Pro residues" evidence="1">
    <location>
        <begin position="607"/>
        <end position="623"/>
    </location>
</feature>
<dbReference type="PANTHER" id="PTHR22666">
    <property type="entry name" value="MYB_SANT-LIKE DNA-BINDING DOMAIN-CONTAINING PROTEIN 1"/>
    <property type="match status" value="1"/>
</dbReference>
<feature type="compositionally biased region" description="Low complexity" evidence="1">
    <location>
        <begin position="366"/>
        <end position="377"/>
    </location>
</feature>
<organism evidence="4 5">
    <name type="scientific">Bactrocera dorsalis</name>
    <name type="common">Oriental fruit fly</name>
    <name type="synonym">Dacus dorsalis</name>
    <dbReference type="NCBI Taxonomy" id="27457"/>
    <lineage>
        <taxon>Eukaryota</taxon>
        <taxon>Metazoa</taxon>
        <taxon>Ecdysozoa</taxon>
        <taxon>Arthropoda</taxon>
        <taxon>Hexapoda</taxon>
        <taxon>Insecta</taxon>
        <taxon>Pterygota</taxon>
        <taxon>Neoptera</taxon>
        <taxon>Endopterygota</taxon>
        <taxon>Diptera</taxon>
        <taxon>Brachycera</taxon>
        <taxon>Muscomorpha</taxon>
        <taxon>Tephritoidea</taxon>
        <taxon>Tephritidae</taxon>
        <taxon>Bactrocera</taxon>
        <taxon>Bactrocera</taxon>
    </lineage>
</organism>
<reference evidence="5" key="1">
    <citation type="submission" date="2025-08" db="UniProtKB">
        <authorList>
            <consortium name="RefSeq"/>
        </authorList>
    </citation>
    <scope>IDENTIFICATION</scope>
    <source>
        <tissue evidence="5">Adult</tissue>
    </source>
</reference>
<dbReference type="Proteomes" id="UP001652620">
    <property type="component" value="Chromosome 6"/>
</dbReference>
<feature type="chain" id="PRO_5046883264" evidence="2">
    <location>
        <begin position="36"/>
        <end position="623"/>
    </location>
</feature>
<evidence type="ECO:0000256" key="1">
    <source>
        <dbReference type="SAM" id="MobiDB-lite"/>
    </source>
</evidence>
<evidence type="ECO:0000313" key="5">
    <source>
        <dbReference type="RefSeq" id="XP_049316413.1"/>
    </source>
</evidence>
<dbReference type="InterPro" id="IPR044822">
    <property type="entry name" value="Myb_DNA-bind_4"/>
</dbReference>
<dbReference type="RefSeq" id="XP_049316413.1">
    <property type="nucleotide sequence ID" value="XM_049460456.1"/>
</dbReference>
<feature type="region of interest" description="Disordered" evidence="1">
    <location>
        <begin position="309"/>
        <end position="330"/>
    </location>
</feature>
<dbReference type="PANTHER" id="PTHR22666:SF3">
    <property type="entry name" value="MYB_SANT-LIKE DNA-BINDING DOMAIN-CONTAINING PROTEIN 1"/>
    <property type="match status" value="1"/>
</dbReference>
<sequence>MTSLHIMNIPLSRQLLLFFISSIFHFNHLSCGAEAESIKYSHGPLVSSLNVRSLEYGTPTKVAASSSGVFEEDATNTDFGTTANNAASSTAAALESPTDTGGEIVVPKTFPLSAQEPTCEQLRAMWIFSKRQSRAAEITNEIPTYRDPFAYNVWEPYYSTTRNMGGGVRILPRYNDRSRSPVFGRVISREPIMPQRVNIGQHQRHYGVDGSNFGGSSSRIYGAETKGTPSYHGAGGSSRRPLKYRHVGSNNAATNAGNGGSPNSVNVQGSFQRLKELIWTERAKELTQQRRAEELAARAAVLKEITNGQNVQSSYKHTSKSESPLMDVNRSPDRDIYQYLNDDRMSIATGQARYIDNNYGNKKKSNTYLSSSSNNGNNKRKNAKTNYKGNGRIGNSKDGVKEVGSYVATGGAGTSSMRSSMITSKNRNIKNNNKQRSLSIVPTGSSGSSATIAHSSSYFDDDQSIGIPRTYPMRSSHFRERNRALLREMEVNKQRTMWRNTDEVVLIDLRRERAGDLRRAKRNLHIYADISVQMAHKFTPKEVLIKIRNLTQKYREERKKVGPSGGSPSLWKHFDAVHQIIGLTAANTAEVHESFTVSSMAIGSPEPISPEPEPMSPEPVCTP</sequence>
<keyword evidence="4" id="KW-1185">Reference proteome</keyword>
<feature type="signal peptide" evidence="2">
    <location>
        <begin position="1"/>
        <end position="35"/>
    </location>
</feature>
<keyword evidence="2" id="KW-0732">Signal</keyword>